<evidence type="ECO:0000313" key="3">
    <source>
        <dbReference type="Proteomes" id="UP000325395"/>
    </source>
</evidence>
<organism evidence="2 3">
    <name type="scientific">Aspergillus pseudocaelatus</name>
    <dbReference type="NCBI Taxonomy" id="1825620"/>
    <lineage>
        <taxon>Eukaryota</taxon>
        <taxon>Fungi</taxon>
        <taxon>Dikarya</taxon>
        <taxon>Ascomycota</taxon>
        <taxon>Pezizomycotina</taxon>
        <taxon>Eurotiomycetes</taxon>
        <taxon>Eurotiomycetidae</taxon>
        <taxon>Eurotiales</taxon>
        <taxon>Aspergillaceae</taxon>
        <taxon>Aspergillus</taxon>
        <taxon>Aspergillus subgen. Circumdati</taxon>
    </lineage>
</organism>
<dbReference type="Proteomes" id="UP000325395">
    <property type="component" value="Unassembled WGS sequence"/>
</dbReference>
<sequence>MHSCIGPQRRQAQKRKLRARLVFPLHNRNCTIRAPRFSGSVATIQGHLGPSDSNPEPIPFSADADNSELESREVSSLCLRESITRGFWCSKFKVQNLVRNSQGQLWVQDIILKLPLTSISPSSCHGFSGAAFRQSPVRYRHSGNLSPRLCLNAVNLGGEIILPCYTACISPGLRPNYRLPGLYYCRTSLVPARLDTSNAPVSHQSSLSRAFVRS</sequence>
<dbReference type="EMBL" id="ML735731">
    <property type="protein sequence ID" value="KAE8418043.1"/>
    <property type="molecule type" value="Genomic_DNA"/>
</dbReference>
<protein>
    <submittedName>
        <fullName evidence="2">Uncharacterized protein</fullName>
    </submittedName>
</protein>
<feature type="region of interest" description="Disordered" evidence="1">
    <location>
        <begin position="43"/>
        <end position="64"/>
    </location>
</feature>
<proteinExistence type="predicted"/>
<evidence type="ECO:0000313" key="2">
    <source>
        <dbReference type="EMBL" id="KAE8418043.1"/>
    </source>
</evidence>
<gene>
    <name evidence="2" type="ORF">BDV36DRAFT_167983</name>
</gene>
<reference evidence="2 3" key="1">
    <citation type="submission" date="2019-04" db="EMBL/GenBank/DDBJ databases">
        <authorList>
            <consortium name="DOE Joint Genome Institute"/>
            <person name="Mondo S."/>
            <person name="Kjaerbolling I."/>
            <person name="Vesth T."/>
            <person name="Frisvad J.C."/>
            <person name="Nybo J.L."/>
            <person name="Theobald S."/>
            <person name="Kildgaard S."/>
            <person name="Isbrandt T."/>
            <person name="Kuo A."/>
            <person name="Sato A."/>
            <person name="Lyhne E.K."/>
            <person name="Kogle M.E."/>
            <person name="Wiebenga A."/>
            <person name="Kun R.S."/>
            <person name="Lubbers R.J."/>
            <person name="Makela M.R."/>
            <person name="Barry K."/>
            <person name="Chovatia M."/>
            <person name="Clum A."/>
            <person name="Daum C."/>
            <person name="Haridas S."/>
            <person name="He G."/>
            <person name="LaButti K."/>
            <person name="Lipzen A."/>
            <person name="Riley R."/>
            <person name="Salamov A."/>
            <person name="Simmons B.A."/>
            <person name="Magnuson J.K."/>
            <person name="Henrissat B."/>
            <person name="Mortensen U.H."/>
            <person name="Larsen T.O."/>
            <person name="Devries R.P."/>
            <person name="Grigoriev I.V."/>
            <person name="Machida M."/>
            <person name="Baker S.E."/>
            <person name="Andersen M.R."/>
            <person name="Cantor M.N."/>
            <person name="Hua S.X."/>
        </authorList>
    </citation>
    <scope>NUCLEOTIDE SEQUENCE [LARGE SCALE GENOMIC DNA]</scope>
    <source>
        <strain evidence="2 3">CBS 117616</strain>
    </source>
</reference>
<evidence type="ECO:0000256" key="1">
    <source>
        <dbReference type="SAM" id="MobiDB-lite"/>
    </source>
</evidence>
<name>A0ABQ6WLX0_9EURO</name>
<keyword evidence="3" id="KW-1185">Reference proteome</keyword>
<accession>A0ABQ6WLX0</accession>